<reference evidence="20 21" key="1">
    <citation type="journal article" date="2015" name="Genome Announc.">
        <title>Expanding the biotechnology potential of lactobacilli through comparative genomics of 213 strains and associated genera.</title>
        <authorList>
            <person name="Sun Z."/>
            <person name="Harris H.M."/>
            <person name="McCann A."/>
            <person name="Guo C."/>
            <person name="Argimon S."/>
            <person name="Zhang W."/>
            <person name="Yang X."/>
            <person name="Jeffery I.B."/>
            <person name="Cooney J.C."/>
            <person name="Kagawa T.F."/>
            <person name="Liu W."/>
            <person name="Song Y."/>
            <person name="Salvetti E."/>
            <person name="Wrobel A."/>
            <person name="Rasinkangas P."/>
            <person name="Parkhill J."/>
            <person name="Rea M.C."/>
            <person name="O'Sullivan O."/>
            <person name="Ritari J."/>
            <person name="Douillard F.P."/>
            <person name="Paul Ross R."/>
            <person name="Yang R."/>
            <person name="Briner A.E."/>
            <person name="Felis G.E."/>
            <person name="de Vos W.M."/>
            <person name="Barrangou R."/>
            <person name="Klaenhammer T.R."/>
            <person name="Caufield P.W."/>
            <person name="Cui Y."/>
            <person name="Zhang H."/>
            <person name="O'Toole P.W."/>
        </authorList>
    </citation>
    <scope>NUCLEOTIDE SEQUENCE [LARGE SCALE GENOMIC DNA]</scope>
    <source>
        <strain evidence="20 21">DSM 18630</strain>
    </source>
</reference>
<dbReference type="AlphaFoldDB" id="A0A0R1VTR4"/>
<dbReference type="InterPro" id="IPR015421">
    <property type="entry name" value="PyrdxlP-dep_Trfase_major"/>
</dbReference>
<dbReference type="PIRSF" id="PIRSF000521">
    <property type="entry name" value="Transaminase_4ab_Lys_Orn"/>
    <property type="match status" value="1"/>
</dbReference>
<dbReference type="CDD" id="cd00610">
    <property type="entry name" value="OAT_like"/>
    <property type="match status" value="1"/>
</dbReference>
<evidence type="ECO:0000256" key="6">
    <source>
        <dbReference type="ARBA" id="ARBA00012876"/>
    </source>
</evidence>
<dbReference type="Proteomes" id="UP000051451">
    <property type="component" value="Unassembled WGS sequence"/>
</dbReference>
<comment type="catalytic activity">
    <reaction evidence="1">
        <text>(S)-3-amino-2-methylpropanoate + 2-oxoglutarate = 2-methyl-3-oxopropanoate + L-glutamate</text>
        <dbReference type="Rhea" id="RHEA:13993"/>
        <dbReference type="ChEBI" id="CHEBI:16810"/>
        <dbReference type="ChEBI" id="CHEBI:29985"/>
        <dbReference type="ChEBI" id="CHEBI:57700"/>
        <dbReference type="ChEBI" id="CHEBI:58655"/>
        <dbReference type="EC" id="2.6.1.22"/>
    </reaction>
</comment>
<evidence type="ECO:0000256" key="14">
    <source>
        <dbReference type="ARBA" id="ARBA00030204"/>
    </source>
</evidence>
<dbReference type="EMBL" id="AZGB01000016">
    <property type="protein sequence ID" value="KRM06281.1"/>
    <property type="molecule type" value="Genomic_DNA"/>
</dbReference>
<evidence type="ECO:0000256" key="17">
    <source>
        <dbReference type="ARBA" id="ARBA00048021"/>
    </source>
</evidence>
<keyword evidence="12" id="KW-0809">Transit peptide</keyword>
<dbReference type="PROSITE" id="PS00600">
    <property type="entry name" value="AA_TRANSFER_CLASS_3"/>
    <property type="match status" value="1"/>
</dbReference>
<dbReference type="InterPro" id="IPR049704">
    <property type="entry name" value="Aminotrans_3_PPA_site"/>
</dbReference>
<dbReference type="Gene3D" id="3.40.640.10">
    <property type="entry name" value="Type I PLP-dependent aspartate aminotransferase-like (Major domain)"/>
    <property type="match status" value="1"/>
</dbReference>
<dbReference type="InterPro" id="IPR015422">
    <property type="entry name" value="PyrdxlP-dep_Trfase_small"/>
</dbReference>
<evidence type="ECO:0000256" key="15">
    <source>
        <dbReference type="ARBA" id="ARBA00030857"/>
    </source>
</evidence>
<dbReference type="FunFam" id="3.40.640.10:FF:000013">
    <property type="entry name" value="4-aminobutyrate aminotransferase"/>
    <property type="match status" value="1"/>
</dbReference>
<evidence type="ECO:0000256" key="1">
    <source>
        <dbReference type="ARBA" id="ARBA00001750"/>
    </source>
</evidence>
<dbReference type="SUPFAM" id="SSF53383">
    <property type="entry name" value="PLP-dependent transferases"/>
    <property type="match status" value="1"/>
</dbReference>
<keyword evidence="9" id="KW-0032">Aminotransferase</keyword>
<comment type="pathway">
    <text evidence="3">Amino-acid degradation; 4-aminobutanoate degradation.</text>
</comment>
<keyword evidence="11 19" id="KW-0663">Pyridoxal phosphate</keyword>
<evidence type="ECO:0000256" key="9">
    <source>
        <dbReference type="ARBA" id="ARBA00022576"/>
    </source>
</evidence>
<dbReference type="InterPro" id="IPR005814">
    <property type="entry name" value="Aminotrans_3"/>
</dbReference>
<dbReference type="PATRIC" id="fig|1423750.3.peg.1179"/>
<evidence type="ECO:0000313" key="21">
    <source>
        <dbReference type="Proteomes" id="UP000051451"/>
    </source>
</evidence>
<evidence type="ECO:0000256" key="5">
    <source>
        <dbReference type="ARBA" id="ARBA00011881"/>
    </source>
</evidence>
<evidence type="ECO:0000256" key="4">
    <source>
        <dbReference type="ARBA" id="ARBA00008954"/>
    </source>
</evidence>
<comment type="similarity">
    <text evidence="4 19">Belongs to the class-III pyridoxal-phosphate-dependent aminotransferase family.</text>
</comment>
<evidence type="ECO:0000313" key="20">
    <source>
        <dbReference type="EMBL" id="KRM06281.1"/>
    </source>
</evidence>
<proteinExistence type="inferred from homology"/>
<evidence type="ECO:0000256" key="11">
    <source>
        <dbReference type="ARBA" id="ARBA00022898"/>
    </source>
</evidence>
<dbReference type="PANTHER" id="PTHR45688:SF3">
    <property type="entry name" value="ALANINE--GLYOXYLATE AMINOTRANSFERASE 2, MITOCHONDRIAL"/>
    <property type="match status" value="1"/>
</dbReference>
<evidence type="ECO:0000256" key="18">
    <source>
        <dbReference type="ARBA" id="ARBA00050054"/>
    </source>
</evidence>
<evidence type="ECO:0000256" key="16">
    <source>
        <dbReference type="ARBA" id="ARBA00031787"/>
    </source>
</evidence>
<evidence type="ECO:0000256" key="2">
    <source>
        <dbReference type="ARBA" id="ARBA00001933"/>
    </source>
</evidence>
<dbReference type="PANTHER" id="PTHR45688">
    <property type="match status" value="1"/>
</dbReference>
<comment type="subunit">
    <text evidence="5">Homotetramer.</text>
</comment>
<evidence type="ECO:0000256" key="3">
    <source>
        <dbReference type="ARBA" id="ARBA00005176"/>
    </source>
</evidence>
<protein>
    <recommendedName>
        <fullName evidence="15">(S)-3-amino-2-methylpropionate transaminase</fullName>
        <ecNumber evidence="7">2.6.1.19</ecNumber>
        <ecNumber evidence="6">2.6.1.22</ecNumber>
        <ecNumber evidence="8">2.6.1.44</ecNumber>
    </recommendedName>
    <alternativeName>
        <fullName evidence="16">GABA aminotransferase</fullName>
    </alternativeName>
    <alternativeName>
        <fullName evidence="14">Gamma-amino-N-butyrate transaminase</fullName>
    </alternativeName>
    <alternativeName>
        <fullName evidence="18">Glutamate:succinic semialdehyde transaminase</fullName>
    </alternativeName>
    <alternativeName>
        <fullName evidence="13">L-AIBAT</fullName>
    </alternativeName>
</protein>
<dbReference type="EC" id="2.6.1.44" evidence="8"/>
<dbReference type="STRING" id="1423750.FC89_GL001153"/>
<name>A0A0R1VTR4_9LACO</name>
<dbReference type="GO" id="GO:0047298">
    <property type="term" value="F:(S)-3-amino-2-methylpropionate transaminase activity"/>
    <property type="evidence" value="ECO:0007669"/>
    <property type="project" value="UniProtKB-EC"/>
</dbReference>
<dbReference type="GO" id="GO:0034386">
    <property type="term" value="F:4-aminobutyrate:2-oxoglutarate transaminase activity"/>
    <property type="evidence" value="ECO:0007669"/>
    <property type="project" value="UniProtKB-EC"/>
</dbReference>
<evidence type="ECO:0000256" key="7">
    <source>
        <dbReference type="ARBA" id="ARBA00012912"/>
    </source>
</evidence>
<evidence type="ECO:0000256" key="19">
    <source>
        <dbReference type="RuleBase" id="RU003560"/>
    </source>
</evidence>
<keyword evidence="10" id="KW-0808">Transferase</keyword>
<dbReference type="Gene3D" id="3.90.1150.10">
    <property type="entry name" value="Aspartate Aminotransferase, domain 1"/>
    <property type="match status" value="1"/>
</dbReference>
<dbReference type="InterPro" id="IPR015424">
    <property type="entry name" value="PyrdxlP-dep_Trfase"/>
</dbReference>
<accession>A0A0R1VTR4</accession>
<evidence type="ECO:0000256" key="10">
    <source>
        <dbReference type="ARBA" id="ARBA00022679"/>
    </source>
</evidence>
<comment type="catalytic activity">
    <reaction evidence="17">
        <text>4-aminobutanoate + 2-oxoglutarate = succinate semialdehyde + L-glutamate</text>
        <dbReference type="Rhea" id="RHEA:23352"/>
        <dbReference type="ChEBI" id="CHEBI:16810"/>
        <dbReference type="ChEBI" id="CHEBI:29985"/>
        <dbReference type="ChEBI" id="CHEBI:57706"/>
        <dbReference type="ChEBI" id="CHEBI:59888"/>
        <dbReference type="EC" id="2.6.1.19"/>
    </reaction>
</comment>
<dbReference type="EC" id="2.6.1.22" evidence="6"/>
<keyword evidence="21" id="KW-1185">Reference proteome</keyword>
<evidence type="ECO:0000256" key="13">
    <source>
        <dbReference type="ARBA" id="ARBA00029760"/>
    </source>
</evidence>
<dbReference type="GO" id="GO:0030170">
    <property type="term" value="F:pyridoxal phosphate binding"/>
    <property type="evidence" value="ECO:0007669"/>
    <property type="project" value="InterPro"/>
</dbReference>
<gene>
    <name evidence="20" type="ORF">FC89_GL001153</name>
</gene>
<comment type="caution">
    <text evidence="20">The sequence shown here is derived from an EMBL/GenBank/DDBJ whole genome shotgun (WGS) entry which is preliminary data.</text>
</comment>
<dbReference type="OrthoDB" id="9807885at2"/>
<dbReference type="GO" id="GO:0008453">
    <property type="term" value="F:alanine-glyoxylate transaminase activity"/>
    <property type="evidence" value="ECO:0007669"/>
    <property type="project" value="UniProtKB-EC"/>
</dbReference>
<evidence type="ECO:0000256" key="8">
    <source>
        <dbReference type="ARBA" id="ARBA00013049"/>
    </source>
</evidence>
<sequence length="465" mass="50114">MKGVLFMIKTDELQEALPQVSMPLPGPNAKKVLAKRAANVPAAVLCSYPVVISRGSGAMIEDVDGNRFLDWVAGVGVMNVGYSQPQVIEAVKQQAERFFHGMINITTHANYVDLAAQINKLAPVNAEDKKTMFVNSGAEAIENAVKIAKSVTGRADVIVFSGAFHGRTALTSTMTAKKTYSYGIEPAMGGIHRAEFPNLYRAPHGYSREESIQYYLDKLRYVFEQAVPAKQVAAIVIEPIQGEGGFIPAPFEYVAALRKICNENGIMLVADEVQSGFARSGKLFVSNYWKENGFAPDIIAMAKSIGAGLPLAAVTAGSQIMDNIQSGIVGSTFGGNALACAAGLQVLDIIKEQQLTERAKQIGQMAFDGFTDMQSRYAEIGDVRGIGSMIGVEFVKNRATKEPYPELVAKIIKHAVSHGLIIENAGVHDNVIRFLSPLVATKEQIKAGLAIYETAIKESLTELAK</sequence>
<organism evidence="20 21">
    <name type="scientific">Liquorilactobacillus ghanensis DSM 18630</name>
    <dbReference type="NCBI Taxonomy" id="1423750"/>
    <lineage>
        <taxon>Bacteria</taxon>
        <taxon>Bacillati</taxon>
        <taxon>Bacillota</taxon>
        <taxon>Bacilli</taxon>
        <taxon>Lactobacillales</taxon>
        <taxon>Lactobacillaceae</taxon>
        <taxon>Liquorilactobacillus</taxon>
    </lineage>
</organism>
<dbReference type="Pfam" id="PF00202">
    <property type="entry name" value="Aminotran_3"/>
    <property type="match status" value="1"/>
</dbReference>
<comment type="cofactor">
    <cofactor evidence="2">
        <name>pyridoxal 5'-phosphate</name>
        <dbReference type="ChEBI" id="CHEBI:597326"/>
    </cofactor>
</comment>
<evidence type="ECO:0000256" key="12">
    <source>
        <dbReference type="ARBA" id="ARBA00022946"/>
    </source>
</evidence>
<dbReference type="EC" id="2.6.1.19" evidence="7"/>